<comment type="similarity">
    <text evidence="2">Belongs to the NADH dehydrogenase family.</text>
</comment>
<dbReference type="InterPro" id="IPR051169">
    <property type="entry name" value="NADH-Q_oxidoreductase"/>
</dbReference>
<evidence type="ECO:0000256" key="2">
    <source>
        <dbReference type="ARBA" id="ARBA00005272"/>
    </source>
</evidence>
<dbReference type="InterPro" id="IPR036188">
    <property type="entry name" value="FAD/NAD-bd_sf"/>
</dbReference>
<dbReference type="SUPFAM" id="SSF51905">
    <property type="entry name" value="FAD/NAD(P)-binding domain"/>
    <property type="match status" value="1"/>
</dbReference>
<evidence type="ECO:0000313" key="7">
    <source>
        <dbReference type="EMBL" id="QRN51991.1"/>
    </source>
</evidence>
<reference evidence="7 8" key="1">
    <citation type="submission" date="2020-10" db="EMBL/GenBank/DDBJ databases">
        <title>Phylogeny of dyella-like bacteria.</title>
        <authorList>
            <person name="Fu J."/>
        </authorList>
    </citation>
    <scope>NUCLEOTIDE SEQUENCE [LARGE SCALE GENOMIC DNA]</scope>
    <source>
        <strain evidence="7 8">DHOB09</strain>
    </source>
</reference>
<protein>
    <submittedName>
        <fullName evidence="7">NAD(P)/FAD-dependent oxidoreductase</fullName>
    </submittedName>
</protein>
<sequence length="427" mass="47028">MHRVVIVGGGAGGLELATKLGKTLGRGGRAKITLIDANLTHIWKPLLHEVAAGSLDAANDELSYLAQAKWNHFEFIYGRMTGLDRRRHIIQLAGWKGLYAPDDVPPTEVRYDTLVMAVGSVCNDFGTPGVREHCIFLDSRHDAERLRREMLERRLAAVAEGRSHKLRVAVIGGGATGVELSAELCDANRKLAQYHHQRGPLEDLDITLIEAGPRLLPALPEQIGLSVEKELRNKLGIRVLTGTAVKRVETGCLFDAQGNKIDADMMVWAAGIRAPEFLHDLDGLESNHINQLLVRSTLQTTRDEDIFALGDCASCPLGDGAVGNTPPRAQAAHQQAELLAKNIALRLEGKPLLDFQYHDHGSLVSLASYNTFGSLLGNRVIEGWVAHFFYASLYRMHQSALYGRWRTTRLMIGGFIAKNTRPLLKLH</sequence>
<gene>
    <name evidence="7" type="ORF">ISN74_10750</name>
</gene>
<dbReference type="Pfam" id="PF07992">
    <property type="entry name" value="Pyr_redox_2"/>
    <property type="match status" value="1"/>
</dbReference>
<comment type="cofactor">
    <cofactor evidence="1">
        <name>FAD</name>
        <dbReference type="ChEBI" id="CHEBI:57692"/>
    </cofactor>
</comment>
<keyword evidence="5" id="KW-0560">Oxidoreductase</keyword>
<keyword evidence="4" id="KW-0274">FAD</keyword>
<dbReference type="Proteomes" id="UP000663181">
    <property type="component" value="Chromosome"/>
</dbReference>
<dbReference type="PANTHER" id="PTHR42913:SF3">
    <property type="entry name" value="64 KDA MITOCHONDRIAL NADH DEHYDROGENASE (EUROFUNG)"/>
    <property type="match status" value="1"/>
</dbReference>
<dbReference type="PANTHER" id="PTHR42913">
    <property type="entry name" value="APOPTOSIS-INDUCING FACTOR 1"/>
    <property type="match status" value="1"/>
</dbReference>
<dbReference type="EMBL" id="CP064030">
    <property type="protein sequence ID" value="QRN51991.1"/>
    <property type="molecule type" value="Genomic_DNA"/>
</dbReference>
<dbReference type="PRINTS" id="PR00411">
    <property type="entry name" value="PNDRDTASEI"/>
</dbReference>
<evidence type="ECO:0000256" key="1">
    <source>
        <dbReference type="ARBA" id="ARBA00001974"/>
    </source>
</evidence>
<keyword evidence="3" id="KW-0285">Flavoprotein</keyword>
<dbReference type="InterPro" id="IPR023753">
    <property type="entry name" value="FAD/NAD-binding_dom"/>
</dbReference>
<evidence type="ECO:0000256" key="5">
    <source>
        <dbReference type="ARBA" id="ARBA00023002"/>
    </source>
</evidence>
<dbReference type="Gene3D" id="3.50.50.100">
    <property type="match status" value="1"/>
</dbReference>
<evidence type="ECO:0000256" key="3">
    <source>
        <dbReference type="ARBA" id="ARBA00022630"/>
    </source>
</evidence>
<dbReference type="PRINTS" id="PR00368">
    <property type="entry name" value="FADPNR"/>
</dbReference>
<organism evidence="7 8">
    <name type="scientific">Dyella caseinilytica</name>
    <dbReference type="NCBI Taxonomy" id="1849581"/>
    <lineage>
        <taxon>Bacteria</taxon>
        <taxon>Pseudomonadati</taxon>
        <taxon>Pseudomonadota</taxon>
        <taxon>Gammaproteobacteria</taxon>
        <taxon>Lysobacterales</taxon>
        <taxon>Rhodanobacteraceae</taxon>
        <taxon>Dyella</taxon>
    </lineage>
</organism>
<evidence type="ECO:0000313" key="8">
    <source>
        <dbReference type="Proteomes" id="UP000663181"/>
    </source>
</evidence>
<evidence type="ECO:0000259" key="6">
    <source>
        <dbReference type="Pfam" id="PF07992"/>
    </source>
</evidence>
<proteinExistence type="inferred from homology"/>
<dbReference type="RefSeq" id="WP_188799312.1">
    <property type="nucleotide sequence ID" value="NZ_BMIZ01000001.1"/>
</dbReference>
<feature type="domain" description="FAD/NAD(P)-binding" evidence="6">
    <location>
        <begin position="3"/>
        <end position="336"/>
    </location>
</feature>
<evidence type="ECO:0000256" key="4">
    <source>
        <dbReference type="ARBA" id="ARBA00022827"/>
    </source>
</evidence>
<keyword evidence="8" id="KW-1185">Reference proteome</keyword>
<accession>A0ABX7GPJ4</accession>
<name>A0ABX7GPJ4_9GAMM</name>